<name>A0A547PW48_9RHOB</name>
<feature type="transmembrane region" description="Helical" evidence="1">
    <location>
        <begin position="7"/>
        <end position="26"/>
    </location>
</feature>
<dbReference type="Proteomes" id="UP000318590">
    <property type="component" value="Unassembled WGS sequence"/>
</dbReference>
<dbReference type="Pfam" id="PF10805">
    <property type="entry name" value="DUF2730"/>
    <property type="match status" value="1"/>
</dbReference>
<evidence type="ECO:0000313" key="2">
    <source>
        <dbReference type="EMBL" id="TRD18380.1"/>
    </source>
</evidence>
<proteinExistence type="predicted"/>
<organism evidence="2 3">
    <name type="scientific">Palleronia caenipelagi</name>
    <dbReference type="NCBI Taxonomy" id="2489174"/>
    <lineage>
        <taxon>Bacteria</taxon>
        <taxon>Pseudomonadati</taxon>
        <taxon>Pseudomonadota</taxon>
        <taxon>Alphaproteobacteria</taxon>
        <taxon>Rhodobacterales</taxon>
        <taxon>Roseobacteraceae</taxon>
        <taxon>Palleronia</taxon>
    </lineage>
</organism>
<reference evidence="2 3" key="1">
    <citation type="submission" date="2019-06" db="EMBL/GenBank/DDBJ databases">
        <title>Paenimaribius caenipelagi gen. nov., sp. nov., isolated from a tidal flat.</title>
        <authorList>
            <person name="Yoon J.-H."/>
        </authorList>
    </citation>
    <scope>NUCLEOTIDE SEQUENCE [LARGE SCALE GENOMIC DNA]</scope>
    <source>
        <strain evidence="2 3">JBTF-M29</strain>
    </source>
</reference>
<keyword evidence="1" id="KW-0812">Transmembrane</keyword>
<accession>A0A547PW48</accession>
<keyword evidence="1" id="KW-1133">Transmembrane helix</keyword>
<dbReference type="RefSeq" id="WP_142835052.1">
    <property type="nucleotide sequence ID" value="NZ_VFSV01000020.1"/>
</dbReference>
<protein>
    <submittedName>
        <fullName evidence="2">DUF2730 family protein</fullName>
    </submittedName>
</protein>
<evidence type="ECO:0000256" key="1">
    <source>
        <dbReference type="SAM" id="Phobius"/>
    </source>
</evidence>
<dbReference type="InterPro" id="IPR020269">
    <property type="entry name" value="Phage_Mu_Releasin"/>
</dbReference>
<dbReference type="AlphaFoldDB" id="A0A547PW48"/>
<keyword evidence="1" id="KW-0472">Membrane</keyword>
<gene>
    <name evidence="2" type="ORF">FEV53_12040</name>
</gene>
<keyword evidence="3" id="KW-1185">Reference proteome</keyword>
<dbReference type="EMBL" id="VFSV01000020">
    <property type="protein sequence ID" value="TRD18380.1"/>
    <property type="molecule type" value="Genomic_DNA"/>
</dbReference>
<sequence length="115" mass="13111">MTFDPDMMIKILSLGLSAGAIVYSYIANRRKDMDALFKEGSKRMARHDERISVVEQRLDHMPGKDDTHALQLELARMSGSLGELVVMVKAQGERMVRLENGFNRHEDHLREGGKR</sequence>
<comment type="caution">
    <text evidence="2">The sequence shown here is derived from an EMBL/GenBank/DDBJ whole genome shotgun (WGS) entry which is preliminary data.</text>
</comment>
<dbReference type="OrthoDB" id="7645981at2"/>
<evidence type="ECO:0000313" key="3">
    <source>
        <dbReference type="Proteomes" id="UP000318590"/>
    </source>
</evidence>